<protein>
    <recommendedName>
        <fullName evidence="4">HIT domain-containing protein</fullName>
    </recommendedName>
</protein>
<organism evidence="2 3">
    <name type="scientific">Symbiodinium microadriaticum</name>
    <name type="common">Dinoflagellate</name>
    <name type="synonym">Zooxanthella microadriatica</name>
    <dbReference type="NCBI Taxonomy" id="2951"/>
    <lineage>
        <taxon>Eukaryota</taxon>
        <taxon>Sar</taxon>
        <taxon>Alveolata</taxon>
        <taxon>Dinophyceae</taxon>
        <taxon>Suessiales</taxon>
        <taxon>Symbiodiniaceae</taxon>
        <taxon>Symbiodinium</taxon>
    </lineage>
</organism>
<evidence type="ECO:0000313" key="2">
    <source>
        <dbReference type="EMBL" id="OLP81228.1"/>
    </source>
</evidence>
<dbReference type="Proteomes" id="UP000186817">
    <property type="component" value="Unassembled WGS sequence"/>
</dbReference>
<proteinExistence type="predicted"/>
<evidence type="ECO:0000313" key="3">
    <source>
        <dbReference type="Proteomes" id="UP000186817"/>
    </source>
</evidence>
<reference evidence="2 3" key="1">
    <citation type="submission" date="2016-02" db="EMBL/GenBank/DDBJ databases">
        <title>Genome analysis of coral dinoflagellate symbionts highlights evolutionary adaptations to a symbiotic lifestyle.</title>
        <authorList>
            <person name="Aranda M."/>
            <person name="Li Y."/>
            <person name="Liew Y.J."/>
            <person name="Baumgarten S."/>
            <person name="Simakov O."/>
            <person name="Wilson M."/>
            <person name="Piel J."/>
            <person name="Ashoor H."/>
            <person name="Bougouffa S."/>
            <person name="Bajic V.B."/>
            <person name="Ryu T."/>
            <person name="Ravasi T."/>
            <person name="Bayer T."/>
            <person name="Micklem G."/>
            <person name="Kim H."/>
            <person name="Bhak J."/>
            <person name="Lajeunesse T.C."/>
            <person name="Voolstra C.R."/>
        </authorList>
    </citation>
    <scope>NUCLEOTIDE SEQUENCE [LARGE SCALE GENOMIC DNA]</scope>
    <source>
        <strain evidence="2 3">CCMP2467</strain>
    </source>
</reference>
<comment type="caution">
    <text evidence="2">The sequence shown here is derived from an EMBL/GenBank/DDBJ whole genome shotgun (WGS) entry which is preliminary data.</text>
</comment>
<feature type="chain" id="PRO_5012141436" description="HIT domain-containing protein" evidence="1">
    <location>
        <begin position="21"/>
        <end position="222"/>
    </location>
</feature>
<gene>
    <name evidence="2" type="ORF">AK812_SmicGene38259</name>
</gene>
<dbReference type="EMBL" id="LSRX01001300">
    <property type="protein sequence ID" value="OLP81228.1"/>
    <property type="molecule type" value="Genomic_DNA"/>
</dbReference>
<dbReference type="Pfam" id="PF11969">
    <property type="entry name" value="DcpS_C"/>
    <property type="match status" value="1"/>
</dbReference>
<dbReference type="SUPFAM" id="SSF54197">
    <property type="entry name" value="HIT-like"/>
    <property type="match status" value="1"/>
</dbReference>
<accession>A0A1Q9CE74</accession>
<dbReference type="AlphaFoldDB" id="A0A1Q9CE74"/>
<keyword evidence="3" id="KW-1185">Reference proteome</keyword>
<evidence type="ECO:0008006" key="4">
    <source>
        <dbReference type="Google" id="ProtNLM"/>
    </source>
</evidence>
<dbReference type="Gene3D" id="3.30.428.10">
    <property type="entry name" value="HIT-like"/>
    <property type="match status" value="1"/>
</dbReference>
<sequence>MVVTLVVFLAPTVMPHLIFGVTDRQKALLWYDKFLWLSKGDVKEMSKRDCAVLFFKEQHCSCADRIISGIMARGYDGEETIYSSRDWRLVKDPKMAMGSFHYTAWSTHGDLRTAGELRHRHVALLKALLSEGTRAVLEKHGALRDERDVAVFLHFPPNIFRLHVHFVPANRTMWAPADEVVPLEPLIQSLESMTPFDNRASPLVKILPRVSGSHVLTCHSWG</sequence>
<feature type="signal peptide" evidence="1">
    <location>
        <begin position="1"/>
        <end position="20"/>
    </location>
</feature>
<keyword evidence="1" id="KW-0732">Signal</keyword>
<dbReference type="InterPro" id="IPR036265">
    <property type="entry name" value="HIT-like_sf"/>
</dbReference>
<name>A0A1Q9CE74_SYMMI</name>
<dbReference type="OrthoDB" id="10264956at2759"/>
<evidence type="ECO:0000256" key="1">
    <source>
        <dbReference type="SAM" id="SignalP"/>
    </source>
</evidence>